<name>A0A0U1KRG8_9FIRM</name>
<reference evidence="10" key="1">
    <citation type="submission" date="2015-03" db="EMBL/GenBank/DDBJ databases">
        <authorList>
            <person name="Nijsse Bart"/>
        </authorList>
    </citation>
    <scope>NUCLEOTIDE SEQUENCE [LARGE SCALE GENOMIC DNA]</scope>
</reference>
<keyword evidence="5 8" id="KW-0687">Ribonucleoprotein</keyword>
<dbReference type="PANTHER" id="PTHR21011">
    <property type="entry name" value="MITOCHONDRIAL 28S RIBOSOMAL PROTEIN S6"/>
    <property type="match status" value="1"/>
</dbReference>
<keyword evidence="3 8" id="KW-0694">RNA-binding</keyword>
<evidence type="ECO:0000256" key="1">
    <source>
        <dbReference type="ARBA" id="ARBA00009512"/>
    </source>
</evidence>
<dbReference type="GO" id="GO:0005840">
    <property type="term" value="C:ribosome"/>
    <property type="evidence" value="ECO:0007669"/>
    <property type="project" value="UniProtKB-KW"/>
</dbReference>
<dbReference type="InterPro" id="IPR014717">
    <property type="entry name" value="Transl_elong_EF1B/ribsomal_bS6"/>
</dbReference>
<dbReference type="GO" id="GO:0006412">
    <property type="term" value="P:translation"/>
    <property type="evidence" value="ECO:0007669"/>
    <property type="project" value="UniProtKB-UniRule"/>
</dbReference>
<evidence type="ECO:0000256" key="7">
    <source>
        <dbReference type="ARBA" id="ARBA00035294"/>
    </source>
</evidence>
<evidence type="ECO:0000313" key="9">
    <source>
        <dbReference type="EMBL" id="CQR70002.1"/>
    </source>
</evidence>
<dbReference type="Pfam" id="PF01250">
    <property type="entry name" value="Ribosomal_S6"/>
    <property type="match status" value="1"/>
</dbReference>
<dbReference type="InterPro" id="IPR035980">
    <property type="entry name" value="Ribosomal_bS6_sf"/>
</dbReference>
<dbReference type="GO" id="GO:0005737">
    <property type="term" value="C:cytoplasm"/>
    <property type="evidence" value="ECO:0007669"/>
    <property type="project" value="UniProtKB-ARBA"/>
</dbReference>
<evidence type="ECO:0000256" key="5">
    <source>
        <dbReference type="ARBA" id="ARBA00023274"/>
    </source>
</evidence>
<dbReference type="Proteomes" id="UP000049855">
    <property type="component" value="Unassembled WGS sequence"/>
</dbReference>
<dbReference type="EMBL" id="CTRP01000001">
    <property type="protein sequence ID" value="CQR70002.1"/>
    <property type="molecule type" value="Genomic_DNA"/>
</dbReference>
<dbReference type="AlphaFoldDB" id="A0A0U1KRG8"/>
<dbReference type="GO" id="GO:0003735">
    <property type="term" value="F:structural constituent of ribosome"/>
    <property type="evidence" value="ECO:0007669"/>
    <property type="project" value="InterPro"/>
</dbReference>
<dbReference type="GO" id="GO:1990904">
    <property type="term" value="C:ribonucleoprotein complex"/>
    <property type="evidence" value="ECO:0007669"/>
    <property type="project" value="UniProtKB-KW"/>
</dbReference>
<keyword evidence="4 8" id="KW-0689">Ribosomal protein</keyword>
<evidence type="ECO:0000256" key="2">
    <source>
        <dbReference type="ARBA" id="ARBA00022730"/>
    </source>
</evidence>
<comment type="similarity">
    <text evidence="1 8">Belongs to the bacterial ribosomal protein bS6 family.</text>
</comment>
<keyword evidence="10" id="KW-1185">Reference proteome</keyword>
<dbReference type="HAMAP" id="MF_00360">
    <property type="entry name" value="Ribosomal_bS6"/>
    <property type="match status" value="1"/>
</dbReference>
<dbReference type="Gene3D" id="3.30.70.60">
    <property type="match status" value="1"/>
</dbReference>
<comment type="function">
    <text evidence="6 8">Binds together with bS18 to 16S ribosomal RNA.</text>
</comment>
<dbReference type="PANTHER" id="PTHR21011:SF1">
    <property type="entry name" value="SMALL RIBOSOMAL SUBUNIT PROTEIN BS6M"/>
    <property type="match status" value="1"/>
</dbReference>
<dbReference type="CDD" id="cd00473">
    <property type="entry name" value="bS6"/>
    <property type="match status" value="1"/>
</dbReference>
<gene>
    <name evidence="8" type="primary">rpsF</name>
    <name evidence="9" type="ORF">SpAn4DRAFT_4867</name>
</gene>
<protein>
    <recommendedName>
        <fullName evidence="7 8">Small ribosomal subunit protein bS6</fullName>
    </recommendedName>
</protein>
<evidence type="ECO:0000256" key="6">
    <source>
        <dbReference type="ARBA" id="ARBA00035104"/>
    </source>
</evidence>
<organism evidence="9 10">
    <name type="scientific">Sporomusa ovata</name>
    <dbReference type="NCBI Taxonomy" id="2378"/>
    <lineage>
        <taxon>Bacteria</taxon>
        <taxon>Bacillati</taxon>
        <taxon>Bacillota</taxon>
        <taxon>Negativicutes</taxon>
        <taxon>Selenomonadales</taxon>
        <taxon>Sporomusaceae</taxon>
        <taxon>Sporomusa</taxon>
    </lineage>
</organism>
<sequence>MRKYEVVIIVKPGEEEAINTTIAKFENIIKNTGGNVEKVDRWGKKRLAYEVKDFMDGYYTLINFTSEPATVFELERVLKITDDVLKHMVIKLED</sequence>
<dbReference type="InterPro" id="IPR020814">
    <property type="entry name" value="Ribosomal_S6_plastid/chlpt"/>
</dbReference>
<evidence type="ECO:0000256" key="8">
    <source>
        <dbReference type="HAMAP-Rule" id="MF_00360"/>
    </source>
</evidence>
<evidence type="ECO:0000313" key="10">
    <source>
        <dbReference type="Proteomes" id="UP000049855"/>
    </source>
</evidence>
<dbReference type="InterPro" id="IPR000529">
    <property type="entry name" value="Ribosomal_bS6"/>
</dbReference>
<proteinExistence type="inferred from homology"/>
<keyword evidence="2 8" id="KW-0699">rRNA-binding</keyword>
<evidence type="ECO:0000256" key="3">
    <source>
        <dbReference type="ARBA" id="ARBA00022884"/>
    </source>
</evidence>
<dbReference type="SUPFAM" id="SSF54995">
    <property type="entry name" value="Ribosomal protein S6"/>
    <property type="match status" value="1"/>
</dbReference>
<dbReference type="GO" id="GO:0070181">
    <property type="term" value="F:small ribosomal subunit rRNA binding"/>
    <property type="evidence" value="ECO:0007669"/>
    <property type="project" value="TreeGrafter"/>
</dbReference>
<dbReference type="FunFam" id="3.30.70.60:FF:000002">
    <property type="entry name" value="30S ribosomal protein S6"/>
    <property type="match status" value="1"/>
</dbReference>
<dbReference type="NCBIfam" id="TIGR00166">
    <property type="entry name" value="S6"/>
    <property type="match status" value="1"/>
</dbReference>
<accession>A0A0U1KRG8</accession>
<evidence type="ECO:0000256" key="4">
    <source>
        <dbReference type="ARBA" id="ARBA00022980"/>
    </source>
</evidence>
<dbReference type="RefSeq" id="WP_021168270.1">
    <property type="nucleotide sequence ID" value="NZ_CTRP01000001.1"/>
</dbReference>